<evidence type="ECO:0000313" key="1">
    <source>
        <dbReference type="EMBL" id="BAY56599.1"/>
    </source>
</evidence>
<sequence>MKVGNFVYWRKCPGHLSQFARNQVIEVQGDRARLRFFATWCNIADLQIVEPTEDEQKFCKLYHMSITNDWDDYDDW</sequence>
<dbReference type="AlphaFoldDB" id="A0A1Z4JIM7"/>
<dbReference type="Proteomes" id="UP000217895">
    <property type="component" value="Chromosome"/>
</dbReference>
<gene>
    <name evidence="1" type="ORF">NIES2135_34330</name>
</gene>
<reference evidence="1 2" key="1">
    <citation type="submission" date="2017-06" db="EMBL/GenBank/DDBJ databases">
        <title>Genome sequencing of cyanobaciteial culture collection at National Institute for Environmental Studies (NIES).</title>
        <authorList>
            <person name="Hirose Y."/>
            <person name="Shimura Y."/>
            <person name="Fujisawa T."/>
            <person name="Nakamura Y."/>
            <person name="Kawachi M."/>
        </authorList>
    </citation>
    <scope>NUCLEOTIDE SEQUENCE [LARGE SCALE GENOMIC DNA]</scope>
    <source>
        <strain evidence="1 2">NIES-2135</strain>
    </source>
</reference>
<name>A0A1Z4JIM7_LEPBY</name>
<proteinExistence type="predicted"/>
<organism evidence="1 2">
    <name type="scientific">Leptolyngbya boryana NIES-2135</name>
    <dbReference type="NCBI Taxonomy" id="1973484"/>
    <lineage>
        <taxon>Bacteria</taxon>
        <taxon>Bacillati</taxon>
        <taxon>Cyanobacteriota</taxon>
        <taxon>Cyanophyceae</taxon>
        <taxon>Leptolyngbyales</taxon>
        <taxon>Leptolyngbyaceae</taxon>
        <taxon>Leptolyngbya group</taxon>
        <taxon>Leptolyngbya</taxon>
    </lineage>
</organism>
<keyword evidence="2" id="KW-1185">Reference proteome</keyword>
<dbReference type="EMBL" id="AP018203">
    <property type="protein sequence ID" value="BAY56599.1"/>
    <property type="molecule type" value="Genomic_DNA"/>
</dbReference>
<protein>
    <submittedName>
        <fullName evidence="1">Uncharacterized protein</fullName>
    </submittedName>
</protein>
<accession>A0A1Z4JIM7</accession>
<evidence type="ECO:0000313" key="2">
    <source>
        <dbReference type="Proteomes" id="UP000217895"/>
    </source>
</evidence>